<evidence type="ECO:0000313" key="3">
    <source>
        <dbReference type="EMBL" id="CAH0994247.1"/>
    </source>
</evidence>
<feature type="transmembrane region" description="Helical" evidence="1">
    <location>
        <begin position="15"/>
        <end position="32"/>
    </location>
</feature>
<evidence type="ECO:0000256" key="1">
    <source>
        <dbReference type="SAM" id="Phobius"/>
    </source>
</evidence>
<gene>
    <name evidence="3" type="ORF">EMA8858_00356</name>
</gene>
<comment type="caution">
    <text evidence="3">The sequence shown here is derived from an EMBL/GenBank/DDBJ whole genome shotgun (WGS) entry which is preliminary data.</text>
</comment>
<accession>A0ABN8EN15</accession>
<dbReference type="PANTHER" id="PTHR28008:SF1">
    <property type="entry name" value="DOMAIN PROTEIN, PUTATIVE (AFU_ORTHOLOGUE AFUA_3G10980)-RELATED"/>
    <property type="match status" value="1"/>
</dbReference>
<keyword evidence="1" id="KW-0472">Membrane</keyword>
<feature type="transmembrane region" description="Helical" evidence="1">
    <location>
        <begin position="99"/>
        <end position="120"/>
    </location>
</feature>
<dbReference type="Proteomes" id="UP000837932">
    <property type="component" value="Unassembled WGS sequence"/>
</dbReference>
<feature type="transmembrane region" description="Helical" evidence="1">
    <location>
        <begin position="44"/>
        <end position="61"/>
    </location>
</feature>
<feature type="domain" description="VanZ-like" evidence="2">
    <location>
        <begin position="44"/>
        <end position="115"/>
    </location>
</feature>
<evidence type="ECO:0000313" key="4">
    <source>
        <dbReference type="Proteomes" id="UP000837932"/>
    </source>
</evidence>
<dbReference type="RefSeq" id="WP_238803996.1">
    <property type="nucleotide sequence ID" value="NZ_CAKLPY010000001.1"/>
</dbReference>
<proteinExistence type="predicted"/>
<dbReference type="PANTHER" id="PTHR28008">
    <property type="entry name" value="DOMAIN PROTEIN, PUTATIVE (AFU_ORTHOLOGUE AFUA_3G10980)-RELATED"/>
    <property type="match status" value="1"/>
</dbReference>
<keyword evidence="1" id="KW-0812">Transmembrane</keyword>
<protein>
    <recommendedName>
        <fullName evidence="2">VanZ-like domain-containing protein</fullName>
    </recommendedName>
</protein>
<name>A0ABN8EN15_9BACT</name>
<dbReference type="EMBL" id="CAKLPY010000001">
    <property type="protein sequence ID" value="CAH0994247.1"/>
    <property type="molecule type" value="Genomic_DNA"/>
</dbReference>
<keyword evidence="1" id="KW-1133">Transmembrane helix</keyword>
<evidence type="ECO:0000259" key="2">
    <source>
        <dbReference type="Pfam" id="PF04892"/>
    </source>
</evidence>
<reference evidence="3" key="1">
    <citation type="submission" date="2021-12" db="EMBL/GenBank/DDBJ databases">
        <authorList>
            <person name="Rodrigo-Torres L."/>
            <person name="Arahal R. D."/>
            <person name="Lucena T."/>
        </authorList>
    </citation>
    <scope>NUCLEOTIDE SEQUENCE</scope>
    <source>
        <strain evidence="3">CECT 8858</strain>
    </source>
</reference>
<dbReference type="InterPro" id="IPR006976">
    <property type="entry name" value="VanZ-like"/>
</dbReference>
<feature type="transmembrane region" description="Helical" evidence="1">
    <location>
        <begin position="68"/>
        <end position="87"/>
    </location>
</feature>
<organism evidence="3 4">
    <name type="scientific">Emticicia aquatica</name>
    <dbReference type="NCBI Taxonomy" id="1681835"/>
    <lineage>
        <taxon>Bacteria</taxon>
        <taxon>Pseudomonadati</taxon>
        <taxon>Bacteroidota</taxon>
        <taxon>Cytophagia</taxon>
        <taxon>Cytophagales</taxon>
        <taxon>Leadbetterellaceae</taxon>
        <taxon>Emticicia</taxon>
    </lineage>
</organism>
<dbReference type="Pfam" id="PF04892">
    <property type="entry name" value="VanZ"/>
    <property type="match status" value="1"/>
</dbReference>
<sequence>MKLKIFIIKFLESKLLAYAITLIILMICTMPGDNVPNTYLNDKVIHIIMFLGWAFCWQFAFKNYQKTLISGITYGLLLEIVQGYVLIAFQRSFEWHDILADSIGVIIGLLLFFVVTFLGLKK</sequence>
<keyword evidence="4" id="KW-1185">Reference proteome</keyword>